<accession>A0ABM9BM70</accession>
<organism evidence="1 2">
    <name type="scientific">Paenibacillus auburnensis</name>
    <dbReference type="NCBI Taxonomy" id="2905649"/>
    <lineage>
        <taxon>Bacteria</taxon>
        <taxon>Bacillati</taxon>
        <taxon>Bacillota</taxon>
        <taxon>Bacilli</taxon>
        <taxon>Bacillales</taxon>
        <taxon>Paenibacillaceae</taxon>
        <taxon>Paenibacillus</taxon>
    </lineage>
</organism>
<sequence length="356" mass="38385">MNSNVRSRTASRRRGRLLLILCLGLTLFPIASGFPSATEAQGSRITVSQAVSLELQPGLTLKALPSPQSLQDFTALTISRLSAAAPFTEWKNAKTEFYPLGPGTHSWLVNVKNGEQRIGYLIVSATQDGGYLLSEYGAGTSGLPYSMTELRQFLVQEELIPSTYSGKTELTALYAPMLPVWKLTLDKQTYYINALTLEILPWSLSKAESVLNGTLPAAGTVTSVEHSWTPQRAFRSGGQDDPYADLQWLASPKLKLVNGDNVAVLLGSGSALAFQSAGKNDTTGAPFMITGYQSWQLPAQGSPNQAKTVIYAASGLQGRRYLPLTALQQTGTLHKLPQSQNIASGTIIQAADFMLK</sequence>
<evidence type="ECO:0000313" key="1">
    <source>
        <dbReference type="EMBL" id="CAH1190381.1"/>
    </source>
</evidence>
<reference evidence="1" key="1">
    <citation type="submission" date="2022-01" db="EMBL/GenBank/DDBJ databases">
        <authorList>
            <person name="Criscuolo A."/>
        </authorList>
    </citation>
    <scope>NUCLEOTIDE SEQUENCE</scope>
    <source>
        <strain evidence="1">CIP111892</strain>
    </source>
</reference>
<dbReference type="Proteomes" id="UP000838324">
    <property type="component" value="Unassembled WGS sequence"/>
</dbReference>
<gene>
    <name evidence="1" type="ORF">PAECIP111892_00136</name>
</gene>
<proteinExistence type="predicted"/>
<dbReference type="RefSeq" id="WP_236328477.1">
    <property type="nucleotide sequence ID" value="NZ_CAKMMG010000001.1"/>
</dbReference>
<name>A0ABM9BM70_9BACL</name>
<protein>
    <submittedName>
        <fullName evidence="1">Uncharacterized protein</fullName>
    </submittedName>
</protein>
<comment type="caution">
    <text evidence="1">The sequence shown here is derived from an EMBL/GenBank/DDBJ whole genome shotgun (WGS) entry which is preliminary data.</text>
</comment>
<evidence type="ECO:0000313" key="2">
    <source>
        <dbReference type="Proteomes" id="UP000838324"/>
    </source>
</evidence>
<dbReference type="EMBL" id="CAKMMG010000001">
    <property type="protein sequence ID" value="CAH1190381.1"/>
    <property type="molecule type" value="Genomic_DNA"/>
</dbReference>
<keyword evidence="2" id="KW-1185">Reference proteome</keyword>